<dbReference type="PIRSF" id="PIRSF006603">
    <property type="entry name" value="DinF"/>
    <property type="match status" value="1"/>
</dbReference>
<feature type="transmembrane region" description="Helical" evidence="10">
    <location>
        <begin position="369"/>
        <end position="391"/>
    </location>
</feature>
<feature type="transmembrane region" description="Helical" evidence="10">
    <location>
        <begin position="435"/>
        <end position="457"/>
    </location>
</feature>
<dbReference type="PANTHER" id="PTHR43298">
    <property type="entry name" value="MULTIDRUG RESISTANCE PROTEIN NORM-RELATED"/>
    <property type="match status" value="1"/>
</dbReference>
<dbReference type="AlphaFoldDB" id="A0A9D9DAA5"/>
<organism evidence="11 12">
    <name type="scientific">Candidatus Avisuccinivibrio stercorigallinarum</name>
    <dbReference type="NCBI Taxonomy" id="2840704"/>
    <lineage>
        <taxon>Bacteria</taxon>
        <taxon>Pseudomonadati</taxon>
        <taxon>Pseudomonadota</taxon>
        <taxon>Gammaproteobacteria</taxon>
        <taxon>Aeromonadales</taxon>
        <taxon>Succinivibrionaceae</taxon>
        <taxon>Succinivibrionaceae incertae sedis</taxon>
        <taxon>Candidatus Avisuccinivibrio</taxon>
    </lineage>
</organism>
<feature type="transmembrane region" description="Helical" evidence="10">
    <location>
        <begin position="329"/>
        <end position="349"/>
    </location>
</feature>
<comment type="subcellular location">
    <subcellularLocation>
        <location evidence="1">Cell inner membrane</location>
        <topology evidence="1">Multi-pass membrane protein</topology>
    </subcellularLocation>
</comment>
<evidence type="ECO:0000256" key="6">
    <source>
        <dbReference type="ARBA" id="ARBA00022989"/>
    </source>
</evidence>
<evidence type="ECO:0000256" key="10">
    <source>
        <dbReference type="SAM" id="Phobius"/>
    </source>
</evidence>
<feature type="transmembrane region" description="Helical" evidence="10">
    <location>
        <begin position="400"/>
        <end position="423"/>
    </location>
</feature>
<comment type="caution">
    <text evidence="11">The sequence shown here is derived from an EMBL/GenBank/DDBJ whole genome shotgun (WGS) entry which is preliminary data.</text>
</comment>
<dbReference type="EMBL" id="JADINH010000046">
    <property type="protein sequence ID" value="MBO8415247.1"/>
    <property type="molecule type" value="Genomic_DNA"/>
</dbReference>
<feature type="transmembrane region" description="Helical" evidence="10">
    <location>
        <begin position="103"/>
        <end position="128"/>
    </location>
</feature>
<keyword evidence="2" id="KW-0813">Transport</keyword>
<dbReference type="NCBIfam" id="TIGR00797">
    <property type="entry name" value="matE"/>
    <property type="match status" value="1"/>
</dbReference>
<keyword evidence="4" id="KW-1003">Cell membrane</keyword>
<evidence type="ECO:0000256" key="1">
    <source>
        <dbReference type="ARBA" id="ARBA00004429"/>
    </source>
</evidence>
<keyword evidence="5 10" id="KW-0812">Transmembrane</keyword>
<evidence type="ECO:0000256" key="7">
    <source>
        <dbReference type="ARBA" id="ARBA00023065"/>
    </source>
</evidence>
<evidence type="ECO:0000256" key="4">
    <source>
        <dbReference type="ARBA" id="ARBA00022475"/>
    </source>
</evidence>
<dbReference type="GO" id="GO:0005886">
    <property type="term" value="C:plasma membrane"/>
    <property type="evidence" value="ECO:0007669"/>
    <property type="project" value="UniProtKB-SubCell"/>
</dbReference>
<feature type="transmembrane region" description="Helical" evidence="10">
    <location>
        <begin position="140"/>
        <end position="160"/>
    </location>
</feature>
<feature type="transmembrane region" description="Helical" evidence="10">
    <location>
        <begin position="254"/>
        <end position="276"/>
    </location>
</feature>
<evidence type="ECO:0000256" key="5">
    <source>
        <dbReference type="ARBA" id="ARBA00022692"/>
    </source>
</evidence>
<dbReference type="CDD" id="cd13131">
    <property type="entry name" value="MATE_NorM_like"/>
    <property type="match status" value="1"/>
</dbReference>
<dbReference type="Pfam" id="PF01554">
    <property type="entry name" value="MatE"/>
    <property type="match status" value="2"/>
</dbReference>
<dbReference type="GO" id="GO:0042910">
    <property type="term" value="F:xenobiotic transmembrane transporter activity"/>
    <property type="evidence" value="ECO:0007669"/>
    <property type="project" value="InterPro"/>
</dbReference>
<feature type="transmembrane region" description="Helical" evidence="10">
    <location>
        <begin position="172"/>
        <end position="194"/>
    </location>
</feature>
<keyword evidence="6 10" id="KW-1133">Transmembrane helix</keyword>
<protein>
    <recommendedName>
        <fullName evidence="9">Multidrug-efflux transporter</fullName>
    </recommendedName>
</protein>
<dbReference type="Proteomes" id="UP000823631">
    <property type="component" value="Unassembled WGS sequence"/>
</dbReference>
<dbReference type="PANTHER" id="PTHR43298:SF2">
    <property type="entry name" value="FMN_FAD EXPORTER YEEO-RELATED"/>
    <property type="match status" value="1"/>
</dbReference>
<feature type="transmembrane region" description="Helical" evidence="10">
    <location>
        <begin position="60"/>
        <end position="82"/>
    </location>
</feature>
<evidence type="ECO:0000256" key="3">
    <source>
        <dbReference type="ARBA" id="ARBA00022449"/>
    </source>
</evidence>
<reference evidence="11" key="2">
    <citation type="journal article" date="2021" name="PeerJ">
        <title>Extensive microbial diversity within the chicken gut microbiome revealed by metagenomics and culture.</title>
        <authorList>
            <person name="Gilroy R."/>
            <person name="Ravi A."/>
            <person name="Getino M."/>
            <person name="Pursley I."/>
            <person name="Horton D.L."/>
            <person name="Alikhan N.F."/>
            <person name="Baker D."/>
            <person name="Gharbi K."/>
            <person name="Hall N."/>
            <person name="Watson M."/>
            <person name="Adriaenssens E.M."/>
            <person name="Foster-Nyarko E."/>
            <person name="Jarju S."/>
            <person name="Secka A."/>
            <person name="Antonio M."/>
            <person name="Oren A."/>
            <person name="Chaudhuri R.R."/>
            <person name="La Ragione R."/>
            <person name="Hildebrand F."/>
            <person name="Pallen M.J."/>
        </authorList>
    </citation>
    <scope>NUCLEOTIDE SEQUENCE</scope>
    <source>
        <strain evidence="11">17213</strain>
    </source>
</reference>
<dbReference type="GO" id="GO:0015297">
    <property type="term" value="F:antiporter activity"/>
    <property type="evidence" value="ECO:0007669"/>
    <property type="project" value="UniProtKB-KW"/>
</dbReference>
<proteinExistence type="predicted"/>
<keyword evidence="8 10" id="KW-0472">Membrane</keyword>
<evidence type="ECO:0000256" key="9">
    <source>
        <dbReference type="ARBA" id="ARBA00031636"/>
    </source>
</evidence>
<dbReference type="InterPro" id="IPR002528">
    <property type="entry name" value="MATE_fam"/>
</dbReference>
<name>A0A9D9DAA5_9GAMM</name>
<evidence type="ECO:0000256" key="2">
    <source>
        <dbReference type="ARBA" id="ARBA00022448"/>
    </source>
</evidence>
<keyword evidence="3" id="KW-0050">Antiport</keyword>
<gene>
    <name evidence="11" type="ORF">IAB19_02565</name>
</gene>
<evidence type="ECO:0000256" key="8">
    <source>
        <dbReference type="ARBA" id="ARBA00023136"/>
    </source>
</evidence>
<reference evidence="11" key="1">
    <citation type="submission" date="2020-10" db="EMBL/GenBank/DDBJ databases">
        <authorList>
            <person name="Gilroy R."/>
        </authorList>
    </citation>
    <scope>NUCLEOTIDE SEQUENCE</scope>
    <source>
        <strain evidence="11">17213</strain>
    </source>
</reference>
<dbReference type="InterPro" id="IPR050222">
    <property type="entry name" value="MATE_MdtK"/>
</dbReference>
<accession>A0A9D9DAA5</accession>
<evidence type="ECO:0000313" key="11">
    <source>
        <dbReference type="EMBL" id="MBO8415247.1"/>
    </source>
</evidence>
<sequence length="470" mass="51634">MTEQILSTTSAEVVPSFGTEIKRVLRLFSPIFLGQIAQTSMSVVDTVMAGAAGTEQLSGVAIGAALFWPVLMSVMGLSFAISPIVAQLRGAGKRELIAGRVHLATVICMLYSLIAAGIVFMLPLLYRFMPDINAEMVRVATGYLIAVGLGMPGFALFNILRSYSEGLGNTMPTLIFGFIALLLNIPLNYIFIFGKFGLPALGGIGCGVATSLTIYIAAFLFLIYVQRHKFYANCRIYRRLYPVTLEGIKRYLHLGIPLALSAMIEVACFSLTSFLLSPFGPVVVAAHSIAMNISGLLFMFAFSLANSVTIRTGEAMGAMHWNRAKRSMLCTYVLGFIFVAFNTIIVLTLRHDIIGLYTSSEEVWQMAEWLVFLCVLYQLPDCIQVIAIGVLRGFKDSRTIFWVTICSYWLVGMPLGFSLAYGFIGSEPMAAQGFWLGFIAALVTCSLFYVSRLVYLFKHRQVPKGMHLSL</sequence>
<keyword evidence="7" id="KW-0406">Ion transport</keyword>
<feature type="transmembrane region" description="Helical" evidence="10">
    <location>
        <begin position="200"/>
        <end position="225"/>
    </location>
</feature>
<dbReference type="GO" id="GO:0006811">
    <property type="term" value="P:monoatomic ion transport"/>
    <property type="evidence" value="ECO:0007669"/>
    <property type="project" value="UniProtKB-KW"/>
</dbReference>
<dbReference type="InterPro" id="IPR048279">
    <property type="entry name" value="MdtK-like"/>
</dbReference>
<feature type="transmembrane region" description="Helical" evidence="10">
    <location>
        <begin position="282"/>
        <end position="308"/>
    </location>
</feature>
<evidence type="ECO:0000313" key="12">
    <source>
        <dbReference type="Proteomes" id="UP000823631"/>
    </source>
</evidence>